<dbReference type="Proteomes" id="UP000254919">
    <property type="component" value="Unassembled WGS sequence"/>
</dbReference>
<keyword evidence="1" id="KW-0472">Membrane</keyword>
<proteinExistence type="predicted"/>
<dbReference type="OrthoDB" id="7273604at2"/>
<dbReference type="EMBL" id="LLWF02000048">
    <property type="protein sequence ID" value="ONH82600.1"/>
    <property type="molecule type" value="Genomic_DNA"/>
</dbReference>
<accession>A0A1S8D4S8</accession>
<evidence type="ECO:0000313" key="3">
    <source>
        <dbReference type="EMBL" id="ONH82600.1"/>
    </source>
</evidence>
<dbReference type="STRING" id="207340.APZ41_013750"/>
<feature type="domain" description="CBU-0592-like" evidence="2">
    <location>
        <begin position="11"/>
        <end position="86"/>
    </location>
</feature>
<feature type="transmembrane region" description="Helical" evidence="1">
    <location>
        <begin position="62"/>
        <end position="83"/>
    </location>
</feature>
<keyword evidence="1" id="KW-0812">Transmembrane</keyword>
<evidence type="ECO:0000313" key="4">
    <source>
        <dbReference type="EMBL" id="SUE39489.1"/>
    </source>
</evidence>
<dbReference type="InterPro" id="IPR058058">
    <property type="entry name" value="CBU_0592-like"/>
</dbReference>
<gene>
    <name evidence="3" type="ORF">APZ41_013750</name>
    <name evidence="4" type="ORF">NCTC13291_01319</name>
</gene>
<dbReference type="NCBIfam" id="NF047864">
    <property type="entry name" value="CBU_0592_membra"/>
    <property type="match status" value="1"/>
</dbReference>
<feature type="transmembrane region" description="Helical" evidence="1">
    <location>
        <begin position="33"/>
        <end position="56"/>
    </location>
</feature>
<reference evidence="3 5" key="1">
    <citation type="submission" date="2016-12" db="EMBL/GenBank/DDBJ databases">
        <title>Draft genome sequence of Roseomonas mucosa strain AU37, isolated from a peripheral intravenous catheter.</title>
        <authorList>
            <person name="Choudhury M.A."/>
            <person name="Sidjabat H.E."/>
            <person name="Wailan A.M."/>
            <person name="Zhang L."/>
            <person name="Marsh N.M."/>
            <person name="Rickard C.M."/>
            <person name="Davies M."/>
            <person name="Mcmillan D.J."/>
        </authorList>
    </citation>
    <scope>NUCLEOTIDE SEQUENCE [LARGE SCALE GENOMIC DNA]</scope>
    <source>
        <strain evidence="3 5">SAVE376</strain>
    </source>
</reference>
<organism evidence="3 5">
    <name type="scientific">Roseomonas mucosa</name>
    <dbReference type="NCBI Taxonomy" id="207340"/>
    <lineage>
        <taxon>Bacteria</taxon>
        <taxon>Pseudomonadati</taxon>
        <taxon>Pseudomonadota</taxon>
        <taxon>Alphaproteobacteria</taxon>
        <taxon>Acetobacterales</taxon>
        <taxon>Roseomonadaceae</taxon>
        <taxon>Roseomonas</taxon>
    </lineage>
</organism>
<feature type="transmembrane region" description="Helical" evidence="1">
    <location>
        <begin position="6"/>
        <end position="28"/>
    </location>
</feature>
<evidence type="ECO:0000259" key="2">
    <source>
        <dbReference type="Pfam" id="PF26604"/>
    </source>
</evidence>
<dbReference type="AlphaFoldDB" id="A0A1S8D4S8"/>
<keyword evidence="5" id="KW-1185">Reference proteome</keyword>
<dbReference type="Pfam" id="PF26604">
    <property type="entry name" value="CBU_0592"/>
    <property type="match status" value="1"/>
</dbReference>
<name>A0A1S8D4S8_9PROT</name>
<dbReference type="GeneID" id="99632369"/>
<reference evidence="4 6" key="2">
    <citation type="submission" date="2018-06" db="EMBL/GenBank/DDBJ databases">
        <authorList>
            <consortium name="Pathogen Informatics"/>
            <person name="Doyle S."/>
        </authorList>
    </citation>
    <scope>NUCLEOTIDE SEQUENCE [LARGE SCALE GENOMIC DNA]</scope>
    <source>
        <strain evidence="4 6">NCTC13291</strain>
    </source>
</reference>
<evidence type="ECO:0000313" key="6">
    <source>
        <dbReference type="Proteomes" id="UP000254919"/>
    </source>
</evidence>
<dbReference type="EMBL" id="UGVN01000001">
    <property type="protein sequence ID" value="SUE39489.1"/>
    <property type="molecule type" value="Genomic_DNA"/>
</dbReference>
<dbReference type="RefSeq" id="WP_019463038.1">
    <property type="nucleotide sequence ID" value="NZ_AP031462.1"/>
</dbReference>
<protein>
    <recommendedName>
        <fullName evidence="2">CBU-0592-like domain-containing protein</fullName>
    </recommendedName>
</protein>
<evidence type="ECO:0000313" key="5">
    <source>
        <dbReference type="Proteomes" id="UP000054844"/>
    </source>
</evidence>
<evidence type="ECO:0000256" key="1">
    <source>
        <dbReference type="SAM" id="Phobius"/>
    </source>
</evidence>
<keyword evidence="1" id="KW-1133">Transmembrane helix</keyword>
<sequence>MAELLQRLTLVDLVGSIGTLMVVTAYFLTQARLLAATGLAFPLVNLCGSGLIALSLSRNFNLASALMEFFWIGISLLGIVQALRERGRREPS</sequence>
<dbReference type="Proteomes" id="UP000054844">
    <property type="component" value="Unassembled WGS sequence"/>
</dbReference>